<evidence type="ECO:0000313" key="5">
    <source>
        <dbReference type="EMBL" id="PPZ91533.1"/>
    </source>
</evidence>
<dbReference type="RefSeq" id="WP_104793249.1">
    <property type="nucleotide sequence ID" value="NZ_PTPZ01000003.1"/>
</dbReference>
<dbReference type="PANTHER" id="PTHR32347:SF23">
    <property type="entry name" value="BLL5650 PROTEIN"/>
    <property type="match status" value="1"/>
</dbReference>
<dbReference type="Gene3D" id="2.40.30.170">
    <property type="match status" value="1"/>
</dbReference>
<organism evidence="5 6">
    <name type="scientific">Cloacibacterium normanense</name>
    <dbReference type="NCBI Taxonomy" id="237258"/>
    <lineage>
        <taxon>Bacteria</taxon>
        <taxon>Pseudomonadati</taxon>
        <taxon>Bacteroidota</taxon>
        <taxon>Flavobacteriia</taxon>
        <taxon>Flavobacteriales</taxon>
        <taxon>Weeksellaceae</taxon>
    </lineage>
</organism>
<feature type="domain" description="Multidrug resistance protein MdtA-like barrel-sandwich hybrid" evidence="4">
    <location>
        <begin position="36"/>
        <end position="228"/>
    </location>
</feature>
<evidence type="ECO:0000256" key="3">
    <source>
        <dbReference type="SAM" id="Coils"/>
    </source>
</evidence>
<dbReference type="Pfam" id="PF25917">
    <property type="entry name" value="BSH_RND"/>
    <property type="match status" value="1"/>
</dbReference>
<comment type="caution">
    <text evidence="5">The sequence shown here is derived from an EMBL/GenBank/DDBJ whole genome shotgun (WGS) entry which is preliminary data.</text>
</comment>
<comment type="subcellular location">
    <subcellularLocation>
        <location evidence="1">Cell envelope</location>
    </subcellularLocation>
</comment>
<dbReference type="Proteomes" id="UP000238565">
    <property type="component" value="Unassembled WGS sequence"/>
</dbReference>
<protein>
    <submittedName>
        <fullName evidence="5">HlyD family secretion protein</fullName>
    </submittedName>
</protein>
<keyword evidence="2 3" id="KW-0175">Coiled coil</keyword>
<dbReference type="InterPro" id="IPR050465">
    <property type="entry name" value="UPF0194_transport"/>
</dbReference>
<accession>A0A2S7I4N3</accession>
<reference evidence="5 6" key="1">
    <citation type="submission" date="2018-02" db="EMBL/GenBank/DDBJ databases">
        <title>Draft genome sequence of bacterial isolates from marine environment.</title>
        <authorList>
            <person name="Singh S.K."/>
            <person name="Hill R."/>
            <person name="Major S."/>
            <person name="Cai H."/>
            <person name="Li Y."/>
        </authorList>
    </citation>
    <scope>NUCLEOTIDE SEQUENCE [LARGE SCALE GENOMIC DNA]</scope>
    <source>
        <strain evidence="5 6">IMET F</strain>
    </source>
</reference>
<dbReference type="EMBL" id="PTPZ01000003">
    <property type="protein sequence ID" value="PPZ91533.1"/>
    <property type="molecule type" value="Genomic_DNA"/>
</dbReference>
<evidence type="ECO:0000313" key="6">
    <source>
        <dbReference type="Proteomes" id="UP000238565"/>
    </source>
</evidence>
<sequence length="324" mass="35859">MKKYILPLLVLTIFSCKRADQDYDASGTFEADEIIVTAEATGKILELNLNEGDALTANQNLGLIDGKGVELQKEQVLASINAIEQKTNDAAPQIAVLQSQLATQNAQIAVLNEQLNNAVRERNRTANLVKLDAATHKQLDDLNGNVVVIQKQIATAKSQSEILKQQISSTLEQVKIQNRAILSEKNPTEKKVLQIDEQLKHNVISSPIKGIVLTKYMNKGEFATIGKPIYKMANLDEMTLRAYITGDQLAKVKVGQNVKILVDAGNGETKEMNGKIYWISQKSEFTPKTIQTKDERANLVYATKIHVKNDGFLKIGMYGEVKIN</sequence>
<dbReference type="PANTHER" id="PTHR32347">
    <property type="entry name" value="EFFLUX SYSTEM COMPONENT YKNX-RELATED"/>
    <property type="match status" value="1"/>
</dbReference>
<dbReference type="PROSITE" id="PS51257">
    <property type="entry name" value="PROKAR_LIPOPROTEIN"/>
    <property type="match status" value="1"/>
</dbReference>
<gene>
    <name evidence="5" type="ORF">C3729_05510</name>
</gene>
<evidence type="ECO:0000256" key="1">
    <source>
        <dbReference type="ARBA" id="ARBA00004196"/>
    </source>
</evidence>
<evidence type="ECO:0000259" key="4">
    <source>
        <dbReference type="Pfam" id="PF25917"/>
    </source>
</evidence>
<dbReference type="AlphaFoldDB" id="A0A2S7I4N3"/>
<evidence type="ECO:0000256" key="2">
    <source>
        <dbReference type="ARBA" id="ARBA00023054"/>
    </source>
</evidence>
<name>A0A2S7I4N3_9FLAO</name>
<proteinExistence type="predicted"/>
<dbReference type="InterPro" id="IPR058625">
    <property type="entry name" value="MdtA-like_BSH"/>
</dbReference>
<feature type="coiled-coil region" evidence="3">
    <location>
        <begin position="94"/>
        <end position="128"/>
    </location>
</feature>
<dbReference type="GO" id="GO:0030313">
    <property type="term" value="C:cell envelope"/>
    <property type="evidence" value="ECO:0007669"/>
    <property type="project" value="UniProtKB-SubCell"/>
</dbReference>